<dbReference type="PANTHER" id="PTHR43297">
    <property type="entry name" value="OLIGOPEPTIDE TRANSPORT ATP-BINDING PROTEIN APPD"/>
    <property type="match status" value="1"/>
</dbReference>
<evidence type="ECO:0000256" key="4">
    <source>
        <dbReference type="ARBA" id="ARBA00022448"/>
    </source>
</evidence>
<dbReference type="InterPro" id="IPR050388">
    <property type="entry name" value="ABC_Ni/Peptide_Import"/>
</dbReference>
<evidence type="ECO:0000256" key="10">
    <source>
        <dbReference type="ARBA" id="ARBA00023136"/>
    </source>
</evidence>
<gene>
    <name evidence="14" type="ORF">SAMN05192576_1646</name>
</gene>
<reference evidence="14 15" key="1">
    <citation type="submission" date="2016-10" db="EMBL/GenBank/DDBJ databases">
        <authorList>
            <person name="de Groot N.N."/>
        </authorList>
    </citation>
    <scope>NUCLEOTIDE SEQUENCE [LARGE SCALE GENOMIC DNA]</scope>
    <source>
        <strain evidence="14 15">CGMCC 1.11147</strain>
    </source>
</reference>
<feature type="transmembrane region" description="Helical" evidence="11">
    <location>
        <begin position="80"/>
        <end position="102"/>
    </location>
</feature>
<feature type="transmembrane region" description="Helical" evidence="11">
    <location>
        <begin position="195"/>
        <end position="218"/>
    </location>
</feature>
<dbReference type="Pfam" id="PF08352">
    <property type="entry name" value="oligo_HPY"/>
    <property type="match status" value="1"/>
</dbReference>
<dbReference type="Pfam" id="PF00528">
    <property type="entry name" value="BPD_transp_1"/>
    <property type="match status" value="1"/>
</dbReference>
<dbReference type="Gene3D" id="3.40.50.300">
    <property type="entry name" value="P-loop containing nucleotide triphosphate hydrolases"/>
    <property type="match status" value="1"/>
</dbReference>
<evidence type="ECO:0000256" key="11">
    <source>
        <dbReference type="RuleBase" id="RU363032"/>
    </source>
</evidence>
<dbReference type="InterPro" id="IPR017871">
    <property type="entry name" value="ABC_transporter-like_CS"/>
</dbReference>
<dbReference type="InterPro" id="IPR035906">
    <property type="entry name" value="MetI-like_sf"/>
</dbReference>
<dbReference type="PROSITE" id="PS50928">
    <property type="entry name" value="ABC_TM1"/>
    <property type="match status" value="1"/>
</dbReference>
<dbReference type="GO" id="GO:0055085">
    <property type="term" value="P:transmembrane transport"/>
    <property type="evidence" value="ECO:0007669"/>
    <property type="project" value="InterPro"/>
</dbReference>
<dbReference type="SMART" id="SM00382">
    <property type="entry name" value="AAA"/>
    <property type="match status" value="1"/>
</dbReference>
<dbReference type="PROSITE" id="PS00211">
    <property type="entry name" value="ABC_TRANSPORTER_1"/>
    <property type="match status" value="1"/>
</dbReference>
<evidence type="ECO:0000256" key="9">
    <source>
        <dbReference type="ARBA" id="ARBA00022989"/>
    </source>
</evidence>
<dbReference type="InterPro" id="IPR013563">
    <property type="entry name" value="Oligopep_ABC_C"/>
</dbReference>
<keyword evidence="8 14" id="KW-0067">ATP-binding</keyword>
<evidence type="ECO:0000256" key="1">
    <source>
        <dbReference type="ARBA" id="ARBA00004141"/>
    </source>
</evidence>
<dbReference type="Pfam" id="PF00005">
    <property type="entry name" value="ABC_tran"/>
    <property type="match status" value="1"/>
</dbReference>
<dbReference type="AlphaFoldDB" id="A0A1G9Z842"/>
<keyword evidence="15" id="KW-1185">Reference proteome</keyword>
<dbReference type="PANTHER" id="PTHR43297:SF2">
    <property type="entry name" value="DIPEPTIDE TRANSPORT ATP-BINDING PROTEIN DPPD"/>
    <property type="match status" value="1"/>
</dbReference>
<organism evidence="14 15">
    <name type="scientific">Nocardioides szechwanensis</name>
    <dbReference type="NCBI Taxonomy" id="1005944"/>
    <lineage>
        <taxon>Bacteria</taxon>
        <taxon>Bacillati</taxon>
        <taxon>Actinomycetota</taxon>
        <taxon>Actinomycetes</taxon>
        <taxon>Propionibacteriales</taxon>
        <taxon>Nocardioidaceae</taxon>
        <taxon>Nocardioides</taxon>
    </lineage>
</organism>
<keyword evidence="5" id="KW-1003">Cell membrane</keyword>
<comment type="similarity">
    <text evidence="11">Belongs to the binding-protein-dependent transport system permease family.</text>
</comment>
<dbReference type="InterPro" id="IPR000515">
    <property type="entry name" value="MetI-like"/>
</dbReference>
<dbReference type="GO" id="GO:0005886">
    <property type="term" value="C:plasma membrane"/>
    <property type="evidence" value="ECO:0007669"/>
    <property type="project" value="UniProtKB-SubCell"/>
</dbReference>
<keyword evidence="10 11" id="KW-0472">Membrane</keyword>
<dbReference type="InterPro" id="IPR003439">
    <property type="entry name" value="ABC_transporter-like_ATP-bd"/>
</dbReference>
<proteinExistence type="inferred from homology"/>
<dbReference type="CDD" id="cd06261">
    <property type="entry name" value="TM_PBP2"/>
    <property type="match status" value="1"/>
</dbReference>
<feature type="transmembrane region" description="Helical" evidence="11">
    <location>
        <begin position="238"/>
        <end position="262"/>
    </location>
</feature>
<feature type="transmembrane region" description="Helical" evidence="11">
    <location>
        <begin position="123"/>
        <end position="149"/>
    </location>
</feature>
<comment type="similarity">
    <text evidence="3">Belongs to the ABC transporter superfamily.</text>
</comment>
<dbReference type="EMBL" id="FNIC01000002">
    <property type="protein sequence ID" value="SDN17582.1"/>
    <property type="molecule type" value="Genomic_DNA"/>
</dbReference>
<dbReference type="InterPro" id="IPR027417">
    <property type="entry name" value="P-loop_NTPase"/>
</dbReference>
<dbReference type="NCBIfam" id="TIGR01727">
    <property type="entry name" value="oligo_HPY"/>
    <property type="match status" value="1"/>
</dbReference>
<dbReference type="STRING" id="1005944.SAMN05192576_1646"/>
<evidence type="ECO:0000256" key="6">
    <source>
        <dbReference type="ARBA" id="ARBA00022692"/>
    </source>
</evidence>
<evidence type="ECO:0000256" key="7">
    <source>
        <dbReference type="ARBA" id="ARBA00022741"/>
    </source>
</evidence>
<dbReference type="FunFam" id="3.40.50.300:FF:000016">
    <property type="entry name" value="Oligopeptide ABC transporter ATP-binding component"/>
    <property type="match status" value="1"/>
</dbReference>
<feature type="domain" description="ABC transporter" evidence="12">
    <location>
        <begin position="312"/>
        <end position="561"/>
    </location>
</feature>
<evidence type="ECO:0000256" key="5">
    <source>
        <dbReference type="ARBA" id="ARBA00022475"/>
    </source>
</evidence>
<dbReference type="SUPFAM" id="SSF161098">
    <property type="entry name" value="MetI-like"/>
    <property type="match status" value="1"/>
</dbReference>
<evidence type="ECO:0000313" key="15">
    <source>
        <dbReference type="Proteomes" id="UP000199004"/>
    </source>
</evidence>
<dbReference type="CDD" id="cd03257">
    <property type="entry name" value="ABC_NikE_OppD_transporters"/>
    <property type="match status" value="1"/>
</dbReference>
<feature type="domain" description="ABC transmembrane type-1" evidence="13">
    <location>
        <begin position="74"/>
        <end position="263"/>
    </location>
</feature>
<dbReference type="GO" id="GO:0015833">
    <property type="term" value="P:peptide transport"/>
    <property type="evidence" value="ECO:0007669"/>
    <property type="project" value="InterPro"/>
</dbReference>
<evidence type="ECO:0000313" key="14">
    <source>
        <dbReference type="EMBL" id="SDN17582.1"/>
    </source>
</evidence>
<dbReference type="InterPro" id="IPR003593">
    <property type="entry name" value="AAA+_ATPase"/>
</dbReference>
<keyword evidence="4 11" id="KW-0813">Transport</keyword>
<dbReference type="RefSeq" id="WP_091023599.1">
    <property type="nucleotide sequence ID" value="NZ_BKAE01000007.1"/>
</dbReference>
<dbReference type="Proteomes" id="UP000199004">
    <property type="component" value="Unassembled WGS sequence"/>
</dbReference>
<keyword evidence="6 11" id="KW-0812">Transmembrane</keyword>
<evidence type="ECO:0000256" key="3">
    <source>
        <dbReference type="ARBA" id="ARBA00005417"/>
    </source>
</evidence>
<sequence>MSRRWLRVLRTPLGLTTAALVVAVVVLAIVAPVLWSDRAEVYDTDNILAGPSGDHWAGTDGLGRDIFFRALVASRLSLELALAATVIGVLAGLLLGTAPLLLGRRLGRLVTTGVNIAVAFPGLLLALFFAVIFGVGATGAVLAIGFALAPSFARLVQTLVAGVAALDYVSAARVAGVGRVRILLRHVLPNIAEPLVVNATIAGGGALLAFAGLSFLGLGVQQPSYDWGRLLFEGIGMIYVNPAAALAPGIAVLVAGLAFNLFGESVAKGLGVSAVGGVPVPATSSRLTGHAGRRDGTDGSTHMAMAPSDLVLDVVDLRVSFPGPAGPIRPVRGISFSVRHGEALGVVGESGSGKSLTALAVAQLIEEPGRVEADRLEFRGADLRDGPRAHRHLLGTSMAMVFQDPMTSFNPTRRMGSQLAEVAVHHQGMTRRQAMARAVDRLRAVRVPEPERRATQYPHEFSGGMRQRAMIGMGVMGNPSLIIADEPTTALDVTVQQQVLDLLQAIRDEDDVALVLISHDVTVVGEVCDRVLVMYAGRIVEDLPAHQLQGGALHPYTRALVAAVPDMRTDLDQPLAVVPGRPVDPSDVPTGCAFAARCPLADDHCRTVDPPLAPTPTGSQVACWHAGEPLELDEGTGELVEAKS</sequence>
<dbReference type="OrthoDB" id="5357528at2"/>
<evidence type="ECO:0000256" key="8">
    <source>
        <dbReference type="ARBA" id="ARBA00022840"/>
    </source>
</evidence>
<evidence type="ECO:0000256" key="2">
    <source>
        <dbReference type="ARBA" id="ARBA00004202"/>
    </source>
</evidence>
<dbReference type="SUPFAM" id="SSF52540">
    <property type="entry name" value="P-loop containing nucleoside triphosphate hydrolases"/>
    <property type="match status" value="1"/>
</dbReference>
<protein>
    <submittedName>
        <fullName evidence="14">Oligopeptide/dipeptide ABC transporter, ATP-binding protein, C-terminal domain-containing protein</fullName>
    </submittedName>
</protein>
<evidence type="ECO:0000259" key="13">
    <source>
        <dbReference type="PROSITE" id="PS50928"/>
    </source>
</evidence>
<evidence type="ECO:0000259" key="12">
    <source>
        <dbReference type="PROSITE" id="PS50893"/>
    </source>
</evidence>
<comment type="subcellular location">
    <subcellularLocation>
        <location evidence="11">Cell membrane</location>
        <topology evidence="11">Multi-pass membrane protein</topology>
    </subcellularLocation>
    <subcellularLocation>
        <location evidence="2">Cell membrane</location>
        <topology evidence="2">Peripheral membrane protein</topology>
    </subcellularLocation>
    <subcellularLocation>
        <location evidence="1">Membrane</location>
        <topology evidence="1">Multi-pass membrane protein</topology>
    </subcellularLocation>
</comment>
<keyword evidence="9 11" id="KW-1133">Transmembrane helix</keyword>
<keyword evidence="7" id="KW-0547">Nucleotide-binding</keyword>
<accession>A0A1G9Z842</accession>
<dbReference type="PROSITE" id="PS50893">
    <property type="entry name" value="ABC_TRANSPORTER_2"/>
    <property type="match status" value="1"/>
</dbReference>
<dbReference type="Gene3D" id="1.10.3720.10">
    <property type="entry name" value="MetI-like"/>
    <property type="match status" value="1"/>
</dbReference>
<feature type="transmembrane region" description="Helical" evidence="11">
    <location>
        <begin position="12"/>
        <end position="35"/>
    </location>
</feature>
<dbReference type="GO" id="GO:0016887">
    <property type="term" value="F:ATP hydrolysis activity"/>
    <property type="evidence" value="ECO:0007669"/>
    <property type="project" value="InterPro"/>
</dbReference>
<name>A0A1G9Z842_9ACTN</name>
<dbReference type="GO" id="GO:0005524">
    <property type="term" value="F:ATP binding"/>
    <property type="evidence" value="ECO:0007669"/>
    <property type="project" value="UniProtKB-KW"/>
</dbReference>